<reference evidence="2" key="1">
    <citation type="submission" date="2016-11" db="UniProtKB">
        <authorList>
            <consortium name="WormBaseParasite"/>
        </authorList>
    </citation>
    <scope>IDENTIFICATION</scope>
    <source>
        <strain evidence="2">KR3021</strain>
    </source>
</reference>
<dbReference type="WBParaSite" id="RSKR_0000330400.1">
    <property type="protein sequence ID" value="RSKR_0000330400.1"/>
    <property type="gene ID" value="RSKR_0000330400"/>
</dbReference>
<proteinExistence type="predicted"/>
<dbReference type="Proteomes" id="UP000095286">
    <property type="component" value="Unplaced"/>
</dbReference>
<name>A0AC35TR19_9BILA</name>
<evidence type="ECO:0000313" key="2">
    <source>
        <dbReference type="WBParaSite" id="RSKR_0000330400.1"/>
    </source>
</evidence>
<protein>
    <submittedName>
        <fullName evidence="2">Protein kinase domain-containing protein</fullName>
    </submittedName>
</protein>
<sequence>MRAYYSAYSRLYMSSDNRDNNSESGETDNEELLPKANNVIRGEKDSYAIGKKLAPGRHGAVFEVLRRKDGKRFAAKLEIIDSGFNGIHVDYMVLKLAQKKEMKRIPQLIDRGKIENHFKFIVMEKLDDNLHDLRNQFVESRFSATTVLKLALETLECIEELHGKNLIHRDIKPSNFALKRDHDVKIYIIDFGLCKKVKGTTDVEGSEEHPKESTHFNGTPRYASLTAHNYREQTQKDDIESWMYMLIEMLNGGLPWNIYSHKDREIIKEMKESHRHGPLLKELLKNCPQQQFAVIFNYLDSLPPTTPLDHSFIRAQILEAITSNGLNIIEPYDWEEAIQKQ</sequence>
<evidence type="ECO:0000313" key="1">
    <source>
        <dbReference type="Proteomes" id="UP000095286"/>
    </source>
</evidence>
<organism evidence="1 2">
    <name type="scientific">Rhabditophanes sp. KR3021</name>
    <dbReference type="NCBI Taxonomy" id="114890"/>
    <lineage>
        <taxon>Eukaryota</taxon>
        <taxon>Metazoa</taxon>
        <taxon>Ecdysozoa</taxon>
        <taxon>Nematoda</taxon>
        <taxon>Chromadorea</taxon>
        <taxon>Rhabditida</taxon>
        <taxon>Tylenchina</taxon>
        <taxon>Panagrolaimomorpha</taxon>
        <taxon>Strongyloidoidea</taxon>
        <taxon>Alloionematidae</taxon>
        <taxon>Rhabditophanes</taxon>
    </lineage>
</organism>
<accession>A0AC35TR19</accession>